<dbReference type="Proteomes" id="UP001595867">
    <property type="component" value="Unassembled WGS sequence"/>
</dbReference>
<sequence length="90" mass="9901">MRHHLQEVVETVCCEALFASRLPTGSHPGRPDLTFAIADAVRRHGGTRGCVGEMACAYGENPENAATRMRWARSVVRQAMRTGTRNPPEP</sequence>
<accession>A0ABV8JDL3</accession>
<organism evidence="1 2">
    <name type="scientific">Actinoplanes subglobosus</name>
    <dbReference type="NCBI Taxonomy" id="1547892"/>
    <lineage>
        <taxon>Bacteria</taxon>
        <taxon>Bacillati</taxon>
        <taxon>Actinomycetota</taxon>
        <taxon>Actinomycetes</taxon>
        <taxon>Micromonosporales</taxon>
        <taxon>Micromonosporaceae</taxon>
        <taxon>Actinoplanes</taxon>
    </lineage>
</organism>
<gene>
    <name evidence="1" type="ORF">ACFO0C_43290</name>
</gene>
<evidence type="ECO:0000313" key="1">
    <source>
        <dbReference type="EMBL" id="MFC4071805.1"/>
    </source>
</evidence>
<reference evidence="2" key="1">
    <citation type="journal article" date="2019" name="Int. J. Syst. Evol. Microbiol.">
        <title>The Global Catalogue of Microorganisms (GCM) 10K type strain sequencing project: providing services to taxonomists for standard genome sequencing and annotation.</title>
        <authorList>
            <consortium name="The Broad Institute Genomics Platform"/>
            <consortium name="The Broad Institute Genome Sequencing Center for Infectious Disease"/>
            <person name="Wu L."/>
            <person name="Ma J."/>
        </authorList>
    </citation>
    <scope>NUCLEOTIDE SEQUENCE [LARGE SCALE GENOMIC DNA]</scope>
    <source>
        <strain evidence="2">TBRC 5832</strain>
    </source>
</reference>
<dbReference type="RefSeq" id="WP_378072683.1">
    <property type="nucleotide sequence ID" value="NZ_JBHSBL010000029.1"/>
</dbReference>
<name>A0ABV8JDL3_9ACTN</name>
<protein>
    <submittedName>
        <fullName evidence="1">Uncharacterized protein</fullName>
    </submittedName>
</protein>
<proteinExistence type="predicted"/>
<keyword evidence="2" id="KW-1185">Reference proteome</keyword>
<evidence type="ECO:0000313" key="2">
    <source>
        <dbReference type="Proteomes" id="UP001595867"/>
    </source>
</evidence>
<dbReference type="EMBL" id="JBHSBL010000029">
    <property type="protein sequence ID" value="MFC4071805.1"/>
    <property type="molecule type" value="Genomic_DNA"/>
</dbReference>
<comment type="caution">
    <text evidence="1">The sequence shown here is derived from an EMBL/GenBank/DDBJ whole genome shotgun (WGS) entry which is preliminary data.</text>
</comment>